<evidence type="ECO:0000313" key="2">
    <source>
        <dbReference type="Proteomes" id="UP000634805"/>
    </source>
</evidence>
<protein>
    <submittedName>
        <fullName evidence="1">Uncharacterized protein</fullName>
    </submittedName>
</protein>
<comment type="caution">
    <text evidence="1">The sequence shown here is derived from an EMBL/GenBank/DDBJ whole genome shotgun (WGS) entry which is preliminary data.</text>
</comment>
<sequence length="41" mass="4473">MTIKTLCDMNSVASTMKRIATIYPILYDAGGFKIVSATLYA</sequence>
<name>A0A811T8P2_9EURY</name>
<dbReference type="EMBL" id="CAJHIS010000003">
    <property type="protein sequence ID" value="CAD6491963.1"/>
    <property type="molecule type" value="Genomic_DNA"/>
</dbReference>
<gene>
    <name evidence="1" type="ORF">EMLJLAPB_00205</name>
</gene>
<reference evidence="1" key="1">
    <citation type="submission" date="2020-10" db="EMBL/GenBank/DDBJ databases">
        <authorList>
            <person name="Hahn C.J."/>
            <person name="Laso-Perez R."/>
            <person name="Vulcano F."/>
            <person name="Vaziourakis K.-M."/>
            <person name="Stokke R."/>
            <person name="Steen I.H."/>
            <person name="Teske A."/>
            <person name="Boetius A."/>
            <person name="Liebeke M."/>
            <person name="Amann R."/>
            <person name="Knittel K."/>
        </authorList>
    </citation>
    <scope>NUCLEOTIDE SEQUENCE</scope>
    <source>
        <strain evidence="1">Gfbio:e3339647-f889-4370-9287-4fb5cb688e4c:AG392D22_GoMArc1</strain>
    </source>
</reference>
<dbReference type="AlphaFoldDB" id="A0A811T8P2"/>
<dbReference type="Proteomes" id="UP000634805">
    <property type="component" value="Unassembled WGS sequence"/>
</dbReference>
<evidence type="ECO:0000313" key="1">
    <source>
        <dbReference type="EMBL" id="CAD6491963.1"/>
    </source>
</evidence>
<accession>A0A811T8P2</accession>
<organism evidence="1 2">
    <name type="scientific">Candidatus Argoarchaeum ethanivorans</name>
    <dbReference type="NCBI Taxonomy" id="2608793"/>
    <lineage>
        <taxon>Archaea</taxon>
        <taxon>Methanobacteriati</taxon>
        <taxon>Methanobacteriota</taxon>
        <taxon>Stenosarchaea group</taxon>
        <taxon>Methanomicrobia</taxon>
        <taxon>Methanosarcinales</taxon>
        <taxon>Methanosarcinales incertae sedis</taxon>
        <taxon>GOM Arc I cluster</taxon>
        <taxon>Candidatus Argoarchaeum</taxon>
    </lineage>
</organism>
<proteinExistence type="predicted"/>